<accession>A0ABS0WNW4</accession>
<reference evidence="4 5" key="1">
    <citation type="submission" date="2020-12" db="EMBL/GenBank/DDBJ databases">
        <title>Aureibaculum luteum sp. nov. and Aureibaculum flavum sp. nov., novel members of the family Flavobacteriaceae isolated from Antarctic intertidal sediments.</title>
        <authorList>
            <person name="He X."/>
            <person name="Zhang X."/>
        </authorList>
    </citation>
    <scope>NUCLEOTIDE SEQUENCE [LARGE SCALE GENOMIC DNA]</scope>
    <source>
        <strain evidence="4 5">A20</strain>
    </source>
</reference>
<comment type="caution">
    <text evidence="4">The sequence shown here is derived from an EMBL/GenBank/DDBJ whole genome shotgun (WGS) entry which is preliminary data.</text>
</comment>
<dbReference type="NCBIfam" id="TIGR04183">
    <property type="entry name" value="Por_Secre_tail"/>
    <property type="match status" value="1"/>
</dbReference>
<dbReference type="InterPro" id="IPR026444">
    <property type="entry name" value="Secre_tail"/>
</dbReference>
<evidence type="ECO:0000313" key="4">
    <source>
        <dbReference type="EMBL" id="MBJ2173631.1"/>
    </source>
</evidence>
<organism evidence="4 5">
    <name type="scientific">Aureibaculum flavum</name>
    <dbReference type="NCBI Taxonomy" id="2795986"/>
    <lineage>
        <taxon>Bacteria</taxon>
        <taxon>Pseudomonadati</taxon>
        <taxon>Bacteroidota</taxon>
        <taxon>Flavobacteriia</taxon>
        <taxon>Flavobacteriales</taxon>
        <taxon>Flavobacteriaceae</taxon>
        <taxon>Aureibaculum</taxon>
    </lineage>
</organism>
<keyword evidence="5" id="KW-1185">Reference proteome</keyword>
<dbReference type="RefSeq" id="WP_198840411.1">
    <property type="nucleotide sequence ID" value="NZ_JAEHFJ010000002.1"/>
</dbReference>
<evidence type="ECO:0000256" key="1">
    <source>
        <dbReference type="ARBA" id="ARBA00022729"/>
    </source>
</evidence>
<protein>
    <submittedName>
        <fullName evidence="4">T9SS type A sorting domain-containing protein</fullName>
    </submittedName>
</protein>
<feature type="domain" description="Secretion system C-terminal sorting" evidence="3">
    <location>
        <begin position="862"/>
        <end position="928"/>
    </location>
</feature>
<dbReference type="Proteomes" id="UP000623301">
    <property type="component" value="Unassembled WGS sequence"/>
</dbReference>
<dbReference type="Pfam" id="PF18962">
    <property type="entry name" value="Por_Secre_tail"/>
    <property type="match status" value="1"/>
</dbReference>
<dbReference type="EMBL" id="JAEHFJ010000002">
    <property type="protein sequence ID" value="MBJ2173631.1"/>
    <property type="molecule type" value="Genomic_DNA"/>
</dbReference>
<feature type="chain" id="PRO_5047171361" evidence="2">
    <location>
        <begin position="20"/>
        <end position="931"/>
    </location>
</feature>
<proteinExistence type="predicted"/>
<name>A0ABS0WNW4_9FLAO</name>
<dbReference type="InterPro" id="IPR011047">
    <property type="entry name" value="Quinoprotein_ADH-like_sf"/>
</dbReference>
<feature type="signal peptide" evidence="2">
    <location>
        <begin position="1"/>
        <end position="19"/>
    </location>
</feature>
<gene>
    <name evidence="4" type="ORF">JBL43_05240</name>
</gene>
<evidence type="ECO:0000259" key="3">
    <source>
        <dbReference type="Pfam" id="PF18962"/>
    </source>
</evidence>
<sequence length="931" mass="105671">MKKHLLILFIFFIQLSLSAQDFEEPIASNNFGLNHHTNRDIGMFSHIDSNGNSLIIGTTEKDTTFNDIISIKLDANLNKVWSKTYSIPTDLSYDVPFKTFVSEQNELYVIGRSSLKSSRSNGVIFIIKYDVNGNLLFNKIIGALDGSDFTDYSYLNANLNNDGSIDLVYEPINVNIGTNIFKFLKIDSNGNTISSFEKIIPNQGVTGIIKDGTYYLLTKKLIDEVNYLFTYELHRLTNSTNQSSLEISDNDFVTYFNSTILSDNVHMTIDNNKNIYLACPNVFGGVYDPFYTHTLQVAKIDAVTGLIYIVSTSVSDDYYLIDTFINEENEHIIVANNLNDNSTEFLTVNDTNELQTKAKKNDFLTTNLTTNIDGSFYLTTSNSNINLFSSDLNFIRSFNTSDTYSLVNFSKVDDNNIIAMGTRLGKMFPESELDSQLDIIAEKIEGSTIINNYEFSGRGTSLSFQQKVLIDDDNNYVVFVTEKMGPRAYFIGSVISPTSSYVYKFDSNLNLLWNLEIPKIYSIINSGRDNLLKIDSNNNIYANVQNDGDPDIENQYTLIKISPEGEIVFKINSVLSADLIVNNNDIYLATFKSFPSGDSANFYTTIYKLDGNSGDLIESYKYDRLYYTKGFVSNAGEVYFYMNSDFNLNDPSMYLYNLDNLIFKRSLHLSPKSDVRFPNISENGDLLFGTISYSISGNNRLHKLTFDNRYNSNTTSIVIYDLLVLDNGKIFVRLKNEYSKVYNADLSLFSSNNSFEMSGVGSYLSKFKNNILYARTFDNTVRVFDENSKMTELLYIDGYVGHWYSQQDKDGYLITTGSIGNQISTFQWYSWARGYIRKYNLDDVLAVADYSDVVTKKNKILLFPNPTKNHINIKLNDYIIDEVTLYDMSGKKLKNFSGTNKIDISNISSGIYVLKIKSGNLIFESKIIKQL</sequence>
<keyword evidence="1 2" id="KW-0732">Signal</keyword>
<dbReference type="SUPFAM" id="SSF50998">
    <property type="entry name" value="Quinoprotein alcohol dehydrogenase-like"/>
    <property type="match status" value="1"/>
</dbReference>
<evidence type="ECO:0000313" key="5">
    <source>
        <dbReference type="Proteomes" id="UP000623301"/>
    </source>
</evidence>
<evidence type="ECO:0000256" key="2">
    <source>
        <dbReference type="SAM" id="SignalP"/>
    </source>
</evidence>